<name>A0A438N8I9_EXOME</name>
<dbReference type="EMBL" id="NAJM01000015">
    <property type="protein sequence ID" value="RVX71959.1"/>
    <property type="molecule type" value="Genomic_DNA"/>
</dbReference>
<proteinExistence type="predicted"/>
<dbReference type="InterPro" id="IPR007219">
    <property type="entry name" value="XnlR_reg_dom"/>
</dbReference>
<accession>A0A438N8I9</accession>
<evidence type="ECO:0000256" key="6">
    <source>
        <dbReference type="SAM" id="Coils"/>
    </source>
</evidence>
<keyword evidence="4" id="KW-0804">Transcription</keyword>
<evidence type="ECO:0000313" key="9">
    <source>
        <dbReference type="Proteomes" id="UP000288859"/>
    </source>
</evidence>
<organism evidence="8 9">
    <name type="scientific">Exophiala mesophila</name>
    <name type="common">Black yeast-like fungus</name>
    <dbReference type="NCBI Taxonomy" id="212818"/>
    <lineage>
        <taxon>Eukaryota</taxon>
        <taxon>Fungi</taxon>
        <taxon>Dikarya</taxon>
        <taxon>Ascomycota</taxon>
        <taxon>Pezizomycotina</taxon>
        <taxon>Eurotiomycetes</taxon>
        <taxon>Chaetothyriomycetidae</taxon>
        <taxon>Chaetothyriales</taxon>
        <taxon>Herpotrichiellaceae</taxon>
        <taxon>Exophiala</taxon>
    </lineage>
</organism>
<keyword evidence="2" id="KW-0805">Transcription regulation</keyword>
<dbReference type="GO" id="GO:0000981">
    <property type="term" value="F:DNA-binding transcription factor activity, RNA polymerase II-specific"/>
    <property type="evidence" value="ECO:0007669"/>
    <property type="project" value="TreeGrafter"/>
</dbReference>
<keyword evidence="5" id="KW-0539">Nucleus</keyword>
<dbReference type="GO" id="GO:0000976">
    <property type="term" value="F:transcription cis-regulatory region binding"/>
    <property type="evidence" value="ECO:0007669"/>
    <property type="project" value="TreeGrafter"/>
</dbReference>
<dbReference type="AlphaFoldDB" id="A0A438N8I9"/>
<dbReference type="GO" id="GO:0008270">
    <property type="term" value="F:zinc ion binding"/>
    <property type="evidence" value="ECO:0007669"/>
    <property type="project" value="InterPro"/>
</dbReference>
<keyword evidence="3" id="KW-0238">DNA-binding</keyword>
<evidence type="ECO:0000256" key="2">
    <source>
        <dbReference type="ARBA" id="ARBA00023015"/>
    </source>
</evidence>
<sequence length="618" mass="69399">MYAFGFGMSGDEVLSAKANENAELRRELEMLKNSLQVQEIDLDISNPVAEFETIITTDQTLDPVEPIQSEPLLEPNHNREQSASVRLLLSPPPRGDIYSMPASLAGIGNGSVIGSLATSTSPQRLNHLEFTVEQIDGCFDLFMQKYAPQVFVFETNLTPNDCYARSPLLFWTIVATGCRKYVDDPTIHSLLIPQLLDLVRSSVFSRDLSTIQAFLLLCVWPIPVDTLDYDISPVLIGVLLQLAVNIGLHLRGDGQDFSRTTLDHDSTEEIRRSKIWMTCLITIQQTNCANGLPPASVLDSYNAQKDPIDVLSTEMPQDLQYIWRLTQILTESTIELGKCALVVETSAQSKVLQSMMDIFAAQVSSMESDCPTDLCRFYLLSVRLQIHGFLFFIPQPTESSISFLKLYTVACTLVELAMQLDQDCNLSDAAPDHISKMLHLAACIILRLCRSSLRENLDLPRGQKAYFSLVGLHRKMSVRNNDVFSRSTIILTQLWTSQNAFVEPDGSVDSFKLLCRKRLAMSVVFDCFWRWRNEFAGQPHPYYYKNSKKDQSCDMTTTPPQDDGLKANAPSNLAYWDLQQPAYPDYDWSALLDIPETTLNTLHAAANDQFVDIGNDLT</sequence>
<dbReference type="Pfam" id="PF04082">
    <property type="entry name" value="Fungal_trans"/>
    <property type="match status" value="1"/>
</dbReference>
<evidence type="ECO:0000256" key="5">
    <source>
        <dbReference type="ARBA" id="ARBA00023242"/>
    </source>
</evidence>
<feature type="coiled-coil region" evidence="6">
    <location>
        <begin position="14"/>
        <end position="41"/>
    </location>
</feature>
<keyword evidence="6" id="KW-0175">Coiled coil</keyword>
<comment type="subcellular location">
    <subcellularLocation>
        <location evidence="1">Nucleus</location>
    </subcellularLocation>
</comment>
<dbReference type="CDD" id="cd12148">
    <property type="entry name" value="fungal_TF_MHR"/>
    <property type="match status" value="1"/>
</dbReference>
<dbReference type="Proteomes" id="UP000288859">
    <property type="component" value="Unassembled WGS sequence"/>
</dbReference>
<feature type="domain" description="Xylanolytic transcriptional activator regulatory" evidence="7">
    <location>
        <begin position="155"/>
        <end position="301"/>
    </location>
</feature>
<evidence type="ECO:0000256" key="3">
    <source>
        <dbReference type="ARBA" id="ARBA00023125"/>
    </source>
</evidence>
<dbReference type="PANTHER" id="PTHR31845">
    <property type="entry name" value="FINGER DOMAIN PROTEIN, PUTATIVE-RELATED"/>
    <property type="match status" value="1"/>
</dbReference>
<dbReference type="OrthoDB" id="3163292at2759"/>
<dbReference type="PANTHER" id="PTHR31845:SF21">
    <property type="entry name" value="REGULATORY PROTEIN LEU3"/>
    <property type="match status" value="1"/>
</dbReference>
<evidence type="ECO:0000256" key="4">
    <source>
        <dbReference type="ARBA" id="ARBA00023163"/>
    </source>
</evidence>
<comment type="caution">
    <text evidence="8">The sequence shown here is derived from an EMBL/GenBank/DDBJ whole genome shotgun (WGS) entry which is preliminary data.</text>
</comment>
<gene>
    <name evidence="8" type="ORF">B0A52_04358</name>
</gene>
<evidence type="ECO:0000259" key="7">
    <source>
        <dbReference type="Pfam" id="PF04082"/>
    </source>
</evidence>
<evidence type="ECO:0000256" key="1">
    <source>
        <dbReference type="ARBA" id="ARBA00004123"/>
    </source>
</evidence>
<reference evidence="8 9" key="1">
    <citation type="submission" date="2017-03" db="EMBL/GenBank/DDBJ databases">
        <title>Genomes of endolithic fungi from Antarctica.</title>
        <authorList>
            <person name="Coleine C."/>
            <person name="Masonjones S."/>
            <person name="Stajich J.E."/>
        </authorList>
    </citation>
    <scope>NUCLEOTIDE SEQUENCE [LARGE SCALE GENOMIC DNA]</scope>
    <source>
        <strain evidence="8 9">CCFEE 6314</strain>
    </source>
</reference>
<dbReference type="VEuPathDB" id="FungiDB:PV10_05461"/>
<dbReference type="GO" id="GO:0006351">
    <property type="term" value="P:DNA-templated transcription"/>
    <property type="evidence" value="ECO:0007669"/>
    <property type="project" value="InterPro"/>
</dbReference>
<protein>
    <recommendedName>
        <fullName evidence="7">Xylanolytic transcriptional activator regulatory domain-containing protein</fullName>
    </recommendedName>
</protein>
<dbReference type="InterPro" id="IPR051089">
    <property type="entry name" value="prtT"/>
</dbReference>
<evidence type="ECO:0000313" key="8">
    <source>
        <dbReference type="EMBL" id="RVX71959.1"/>
    </source>
</evidence>
<dbReference type="GO" id="GO:0005634">
    <property type="term" value="C:nucleus"/>
    <property type="evidence" value="ECO:0007669"/>
    <property type="project" value="UniProtKB-SubCell"/>
</dbReference>